<feature type="region of interest" description="Disordered" evidence="1">
    <location>
        <begin position="29"/>
        <end position="123"/>
    </location>
</feature>
<reference evidence="2 3" key="1">
    <citation type="submission" date="2015-01" db="EMBL/GenBank/DDBJ databases">
        <title>The Genome Sequence of Cryptococcus gattii EJB2.</title>
        <authorList>
            <consortium name="The Broad Institute Genomics Platform"/>
            <person name="Cuomo C."/>
            <person name="Litvintseva A."/>
            <person name="Chen Y."/>
            <person name="Heitman J."/>
            <person name="Sun S."/>
            <person name="Springer D."/>
            <person name="Dromer F."/>
            <person name="Young S."/>
            <person name="Zeng Q."/>
            <person name="Gargeya S."/>
            <person name="Abouelleil A."/>
            <person name="Alvarado L."/>
            <person name="Chapman S.B."/>
            <person name="Gainer-Dewar J."/>
            <person name="Goldberg J."/>
            <person name="Griggs A."/>
            <person name="Gujja S."/>
            <person name="Hansen M."/>
            <person name="Howarth C."/>
            <person name="Imamovic A."/>
            <person name="Larimer J."/>
            <person name="Murphy C."/>
            <person name="Naylor J."/>
            <person name="Pearson M."/>
            <person name="Priest M."/>
            <person name="Roberts A."/>
            <person name="Saif S."/>
            <person name="Shea T."/>
            <person name="Sykes S."/>
            <person name="Wortman J."/>
            <person name="Nusbaum C."/>
            <person name="Birren B."/>
        </authorList>
    </citation>
    <scope>NUCLEOTIDE SEQUENCE [LARGE SCALE GENOMIC DNA]</scope>
    <source>
        <strain evidence="2 3">EJB2</strain>
    </source>
</reference>
<organism evidence="2 3">
    <name type="scientific">Cryptococcus gattii EJB2</name>
    <dbReference type="NCBI Taxonomy" id="1296103"/>
    <lineage>
        <taxon>Eukaryota</taxon>
        <taxon>Fungi</taxon>
        <taxon>Dikarya</taxon>
        <taxon>Basidiomycota</taxon>
        <taxon>Agaricomycotina</taxon>
        <taxon>Tremellomycetes</taxon>
        <taxon>Tremellales</taxon>
        <taxon>Cryptococcaceae</taxon>
        <taxon>Cryptococcus</taxon>
        <taxon>Cryptococcus gattii species complex</taxon>
    </lineage>
</organism>
<feature type="compositionally biased region" description="Basic residues" evidence="1">
    <location>
        <begin position="80"/>
        <end position="92"/>
    </location>
</feature>
<evidence type="ECO:0000313" key="3">
    <source>
        <dbReference type="Proteomes" id="UP000054272"/>
    </source>
</evidence>
<dbReference type="Gene3D" id="2.40.50.140">
    <property type="entry name" value="Nucleic acid-binding proteins"/>
    <property type="match status" value="1"/>
</dbReference>
<protein>
    <submittedName>
        <fullName evidence="2">Uncharacterized protein</fullName>
    </submittedName>
</protein>
<feature type="compositionally biased region" description="Low complexity" evidence="1">
    <location>
        <begin position="103"/>
        <end position="121"/>
    </location>
</feature>
<name>A0ABR5BY12_9TREE</name>
<proteinExistence type="predicted"/>
<dbReference type="InterPro" id="IPR012340">
    <property type="entry name" value="NA-bd_OB-fold"/>
</dbReference>
<sequence length="170" mass="18078">MFRPAVARPAASLARAPARSFVSRATFVGRLGTAPEKSTTSAGQPYYKYPLAVSKPPKRDADGSKSPPRVTPPSVPRHPLTTRRGHPRRRRLSLPAQTPSVLTPRGSPSSTSTSAPRPGSSLSCLAPCSMSKVPNIDTITSPAAADGAPGTKQYVFREVSHKVLSKPRQE</sequence>
<dbReference type="Proteomes" id="UP000054272">
    <property type="component" value="Unassembled WGS sequence"/>
</dbReference>
<accession>A0ABR5BY12</accession>
<keyword evidence="3" id="KW-1185">Reference proteome</keyword>
<gene>
    <name evidence="2" type="ORF">I306_02369</name>
</gene>
<evidence type="ECO:0000256" key="1">
    <source>
        <dbReference type="SAM" id="MobiDB-lite"/>
    </source>
</evidence>
<evidence type="ECO:0000313" key="2">
    <source>
        <dbReference type="EMBL" id="KIR80393.1"/>
    </source>
</evidence>
<dbReference type="EMBL" id="KN848631">
    <property type="protein sequence ID" value="KIR80393.1"/>
    <property type="molecule type" value="Genomic_DNA"/>
</dbReference>